<accession>A0A0P0XYZ1</accession>
<dbReference type="PaxDb" id="39947-A0A0P0XYZ1"/>
<dbReference type="AlphaFoldDB" id="A0A0P0XYZ1"/>
<protein>
    <submittedName>
        <fullName evidence="1">Os11g0109616 protein</fullName>
    </submittedName>
</protein>
<evidence type="ECO:0000313" key="2">
    <source>
        <dbReference type="Proteomes" id="UP000059680"/>
    </source>
</evidence>
<name>A0A0P0XYZ1_ORYSJ</name>
<proteinExistence type="predicted"/>
<dbReference type="InParanoid" id="A0A0P0XYZ1"/>
<dbReference type="Proteomes" id="UP000059680">
    <property type="component" value="Chromosome 11"/>
</dbReference>
<reference evidence="1 2" key="3">
    <citation type="journal article" date="2013" name="Rice">
        <title>Improvement of the Oryza sativa Nipponbare reference genome using next generation sequence and optical map data.</title>
        <authorList>
            <person name="Kawahara Y."/>
            <person name="de la Bastide M."/>
            <person name="Hamilton J.P."/>
            <person name="Kanamori H."/>
            <person name="McCombie W.R."/>
            <person name="Ouyang S."/>
            <person name="Schwartz D.C."/>
            <person name="Tanaka T."/>
            <person name="Wu J."/>
            <person name="Zhou S."/>
            <person name="Childs K.L."/>
            <person name="Davidson R.M."/>
            <person name="Lin H."/>
            <person name="Quesada-Ocampo L."/>
            <person name="Vaillancourt B."/>
            <person name="Sakai H."/>
            <person name="Lee S.S."/>
            <person name="Kim J."/>
            <person name="Numa H."/>
            <person name="Itoh T."/>
            <person name="Buell C.R."/>
            <person name="Matsumoto T."/>
        </authorList>
    </citation>
    <scope>NUCLEOTIDE SEQUENCE [LARGE SCALE GENOMIC DNA]</scope>
    <source>
        <strain evidence="2">cv. Nipponbare</strain>
    </source>
</reference>
<dbReference type="Gramene" id="Os11t0109616-00">
    <property type="protein sequence ID" value="Os11t0109616-00"/>
    <property type="gene ID" value="Os11g0109616"/>
</dbReference>
<organism evidence="1 2">
    <name type="scientific">Oryza sativa subsp. japonica</name>
    <name type="common">Rice</name>
    <dbReference type="NCBI Taxonomy" id="39947"/>
    <lineage>
        <taxon>Eukaryota</taxon>
        <taxon>Viridiplantae</taxon>
        <taxon>Streptophyta</taxon>
        <taxon>Embryophyta</taxon>
        <taxon>Tracheophyta</taxon>
        <taxon>Spermatophyta</taxon>
        <taxon>Magnoliopsida</taxon>
        <taxon>Liliopsida</taxon>
        <taxon>Poales</taxon>
        <taxon>Poaceae</taxon>
        <taxon>BOP clade</taxon>
        <taxon>Oryzoideae</taxon>
        <taxon>Oryzeae</taxon>
        <taxon>Oryzinae</taxon>
        <taxon>Oryza</taxon>
        <taxon>Oryza sativa</taxon>
    </lineage>
</organism>
<sequence length="89" mass="10491">MRAVQGTVLGCGISSNTLWARCRRPHFAYRLRREVRTWGLVWEGSLRERAWSCSPARRGCGRREADLRAMGMVRWEGLGRRQWTRSAWR</sequence>
<reference evidence="2" key="1">
    <citation type="journal article" date="2005" name="Nature">
        <title>The map-based sequence of the rice genome.</title>
        <authorList>
            <consortium name="International rice genome sequencing project (IRGSP)"/>
            <person name="Matsumoto T."/>
            <person name="Wu J."/>
            <person name="Kanamori H."/>
            <person name="Katayose Y."/>
            <person name="Fujisawa M."/>
            <person name="Namiki N."/>
            <person name="Mizuno H."/>
            <person name="Yamamoto K."/>
            <person name="Antonio B.A."/>
            <person name="Baba T."/>
            <person name="Sakata K."/>
            <person name="Nagamura Y."/>
            <person name="Aoki H."/>
            <person name="Arikawa K."/>
            <person name="Arita K."/>
            <person name="Bito T."/>
            <person name="Chiden Y."/>
            <person name="Fujitsuka N."/>
            <person name="Fukunaka R."/>
            <person name="Hamada M."/>
            <person name="Harada C."/>
            <person name="Hayashi A."/>
            <person name="Hijishita S."/>
            <person name="Honda M."/>
            <person name="Hosokawa S."/>
            <person name="Ichikawa Y."/>
            <person name="Idonuma A."/>
            <person name="Iijima M."/>
            <person name="Ikeda M."/>
            <person name="Ikeno M."/>
            <person name="Ito K."/>
            <person name="Ito S."/>
            <person name="Ito T."/>
            <person name="Ito Y."/>
            <person name="Ito Y."/>
            <person name="Iwabuchi A."/>
            <person name="Kamiya K."/>
            <person name="Karasawa W."/>
            <person name="Kurita K."/>
            <person name="Katagiri S."/>
            <person name="Kikuta A."/>
            <person name="Kobayashi H."/>
            <person name="Kobayashi N."/>
            <person name="Machita K."/>
            <person name="Maehara T."/>
            <person name="Masukawa M."/>
            <person name="Mizubayashi T."/>
            <person name="Mukai Y."/>
            <person name="Nagasaki H."/>
            <person name="Nagata Y."/>
            <person name="Naito S."/>
            <person name="Nakashima M."/>
            <person name="Nakama Y."/>
            <person name="Nakamichi Y."/>
            <person name="Nakamura M."/>
            <person name="Meguro A."/>
            <person name="Negishi M."/>
            <person name="Ohta I."/>
            <person name="Ohta T."/>
            <person name="Okamoto M."/>
            <person name="Ono N."/>
            <person name="Saji S."/>
            <person name="Sakaguchi M."/>
            <person name="Sakai K."/>
            <person name="Shibata M."/>
            <person name="Shimokawa T."/>
            <person name="Song J."/>
            <person name="Takazaki Y."/>
            <person name="Terasawa K."/>
            <person name="Tsugane M."/>
            <person name="Tsuji K."/>
            <person name="Ueda S."/>
            <person name="Waki K."/>
            <person name="Yamagata H."/>
            <person name="Yamamoto M."/>
            <person name="Yamamoto S."/>
            <person name="Yamane H."/>
            <person name="Yoshiki S."/>
            <person name="Yoshihara R."/>
            <person name="Yukawa K."/>
            <person name="Zhong H."/>
            <person name="Yano M."/>
            <person name="Yuan Q."/>
            <person name="Ouyang S."/>
            <person name="Liu J."/>
            <person name="Jones K.M."/>
            <person name="Gansberger K."/>
            <person name="Moffat K."/>
            <person name="Hill J."/>
            <person name="Bera J."/>
            <person name="Fadrosh D."/>
            <person name="Jin S."/>
            <person name="Johri S."/>
            <person name="Kim M."/>
            <person name="Overton L."/>
            <person name="Reardon M."/>
            <person name="Tsitrin T."/>
            <person name="Vuong H."/>
            <person name="Weaver B."/>
            <person name="Ciecko A."/>
            <person name="Tallon L."/>
            <person name="Jackson J."/>
            <person name="Pai G."/>
            <person name="Aken S.V."/>
            <person name="Utterback T."/>
            <person name="Reidmuller S."/>
            <person name="Feldblyum T."/>
            <person name="Hsiao J."/>
            <person name="Zismann V."/>
            <person name="Iobst S."/>
            <person name="de Vazeille A.R."/>
            <person name="Buell C.R."/>
            <person name="Ying K."/>
            <person name="Li Y."/>
            <person name="Lu T."/>
            <person name="Huang Y."/>
            <person name="Zhao Q."/>
            <person name="Feng Q."/>
            <person name="Zhang L."/>
            <person name="Zhu J."/>
            <person name="Weng Q."/>
            <person name="Mu J."/>
            <person name="Lu Y."/>
            <person name="Fan D."/>
            <person name="Liu Y."/>
            <person name="Guan J."/>
            <person name="Zhang Y."/>
            <person name="Yu S."/>
            <person name="Liu X."/>
            <person name="Zhang Y."/>
            <person name="Hong G."/>
            <person name="Han B."/>
            <person name="Choisne N."/>
            <person name="Demange N."/>
            <person name="Orjeda G."/>
            <person name="Samain S."/>
            <person name="Cattolico L."/>
            <person name="Pelletier E."/>
            <person name="Couloux A."/>
            <person name="Segurens B."/>
            <person name="Wincker P."/>
            <person name="D'Hont A."/>
            <person name="Scarpelli C."/>
            <person name="Weissenbach J."/>
            <person name="Salanoubat M."/>
            <person name="Quetier F."/>
            <person name="Yu Y."/>
            <person name="Kim H.R."/>
            <person name="Rambo T."/>
            <person name="Currie J."/>
            <person name="Collura K."/>
            <person name="Luo M."/>
            <person name="Yang T."/>
            <person name="Ammiraju J.S.S."/>
            <person name="Engler F."/>
            <person name="Soderlund C."/>
            <person name="Wing R.A."/>
            <person name="Palmer L.E."/>
            <person name="de la Bastide M."/>
            <person name="Spiegel L."/>
            <person name="Nascimento L."/>
            <person name="Zutavern T."/>
            <person name="O'Shaughnessy A."/>
            <person name="Dike S."/>
            <person name="Dedhia N."/>
            <person name="Preston R."/>
            <person name="Balija V."/>
            <person name="McCombie W.R."/>
            <person name="Chow T."/>
            <person name="Chen H."/>
            <person name="Chung M."/>
            <person name="Chen C."/>
            <person name="Shaw J."/>
            <person name="Wu H."/>
            <person name="Hsiao K."/>
            <person name="Chao Y."/>
            <person name="Chu M."/>
            <person name="Cheng C."/>
            <person name="Hour A."/>
            <person name="Lee P."/>
            <person name="Lin S."/>
            <person name="Lin Y."/>
            <person name="Liou J."/>
            <person name="Liu S."/>
            <person name="Hsing Y."/>
            <person name="Raghuvanshi S."/>
            <person name="Mohanty A."/>
            <person name="Bharti A.K."/>
            <person name="Gaur A."/>
            <person name="Gupta V."/>
            <person name="Kumar D."/>
            <person name="Ravi V."/>
            <person name="Vij S."/>
            <person name="Kapur A."/>
            <person name="Khurana P."/>
            <person name="Khurana P."/>
            <person name="Khurana J.P."/>
            <person name="Tyagi A.K."/>
            <person name="Gaikwad K."/>
            <person name="Singh A."/>
            <person name="Dalal V."/>
            <person name="Srivastava S."/>
            <person name="Dixit A."/>
            <person name="Pal A.K."/>
            <person name="Ghazi I.A."/>
            <person name="Yadav M."/>
            <person name="Pandit A."/>
            <person name="Bhargava A."/>
            <person name="Sureshbabu K."/>
            <person name="Batra K."/>
            <person name="Sharma T.R."/>
            <person name="Mohapatra T."/>
            <person name="Singh N.K."/>
            <person name="Messing J."/>
            <person name="Nelson A.B."/>
            <person name="Fuks G."/>
            <person name="Kavchok S."/>
            <person name="Keizer G."/>
            <person name="Linton E."/>
            <person name="Llaca V."/>
            <person name="Song R."/>
            <person name="Tanyolac B."/>
            <person name="Young S."/>
            <person name="Ho-Il K."/>
            <person name="Hahn J.H."/>
            <person name="Sangsakoo G."/>
            <person name="Vanavichit A."/>
            <person name="de Mattos Luiz.A.T."/>
            <person name="Zimmer P.D."/>
            <person name="Malone G."/>
            <person name="Dellagostin O."/>
            <person name="de Oliveira A.C."/>
            <person name="Bevan M."/>
            <person name="Bancroft I."/>
            <person name="Minx P."/>
            <person name="Cordum H."/>
            <person name="Wilson R."/>
            <person name="Cheng Z."/>
            <person name="Jin W."/>
            <person name="Jiang J."/>
            <person name="Leong S.A."/>
            <person name="Iwama H."/>
            <person name="Gojobori T."/>
            <person name="Itoh T."/>
            <person name="Niimura Y."/>
            <person name="Fujii Y."/>
            <person name="Habara T."/>
            <person name="Sakai H."/>
            <person name="Sato Y."/>
            <person name="Wilson G."/>
            <person name="Kumar K."/>
            <person name="McCouch S."/>
            <person name="Juretic N."/>
            <person name="Hoen D."/>
            <person name="Wright S."/>
            <person name="Bruskiewich R."/>
            <person name="Bureau T."/>
            <person name="Miyao A."/>
            <person name="Hirochika H."/>
            <person name="Nishikawa T."/>
            <person name="Kadowaki K."/>
            <person name="Sugiura M."/>
            <person name="Burr B."/>
            <person name="Sasaki T."/>
        </authorList>
    </citation>
    <scope>NUCLEOTIDE SEQUENCE [LARGE SCALE GENOMIC DNA]</scope>
    <source>
        <strain evidence="2">cv. Nipponbare</strain>
    </source>
</reference>
<dbReference type="EMBL" id="AP014967">
    <property type="protein sequence ID" value="BAT12352.1"/>
    <property type="molecule type" value="Genomic_DNA"/>
</dbReference>
<evidence type="ECO:0000313" key="1">
    <source>
        <dbReference type="EMBL" id="BAT12352.1"/>
    </source>
</evidence>
<keyword evidence="2" id="KW-1185">Reference proteome</keyword>
<gene>
    <name evidence="1" type="ordered locus">Os11g0109616</name>
    <name evidence="1" type="ORF">OSNPB_110109616</name>
</gene>
<reference evidence="1 2" key="2">
    <citation type="journal article" date="2013" name="Plant Cell Physiol.">
        <title>Rice Annotation Project Database (RAP-DB): an integrative and interactive database for rice genomics.</title>
        <authorList>
            <person name="Sakai H."/>
            <person name="Lee S.S."/>
            <person name="Tanaka T."/>
            <person name="Numa H."/>
            <person name="Kim J."/>
            <person name="Kawahara Y."/>
            <person name="Wakimoto H."/>
            <person name="Yang C.C."/>
            <person name="Iwamoto M."/>
            <person name="Abe T."/>
            <person name="Yamada Y."/>
            <person name="Muto A."/>
            <person name="Inokuchi H."/>
            <person name="Ikemura T."/>
            <person name="Matsumoto T."/>
            <person name="Sasaki T."/>
            <person name="Itoh T."/>
        </authorList>
    </citation>
    <scope>NUCLEOTIDE SEQUENCE [LARGE SCALE GENOMIC DNA]</scope>
    <source>
        <strain evidence="2">cv. Nipponbare</strain>
    </source>
</reference>